<dbReference type="Proteomes" id="UP000198393">
    <property type="component" value="Unassembled WGS sequence"/>
</dbReference>
<accession>A0A239JEZ3</accession>
<keyword evidence="1" id="KW-0808">Transferase</keyword>
<dbReference type="SUPFAM" id="SSF52540">
    <property type="entry name" value="P-loop containing nucleoside triphosphate hydrolases"/>
    <property type="match status" value="1"/>
</dbReference>
<reference evidence="1 2" key="1">
    <citation type="submission" date="2017-06" db="EMBL/GenBank/DDBJ databases">
        <authorList>
            <person name="Kim H.J."/>
            <person name="Triplett B.A."/>
        </authorList>
    </citation>
    <scope>NUCLEOTIDE SEQUENCE [LARGE SCALE GENOMIC DNA]</scope>
    <source>
        <strain evidence="1 2">DSM 19307</strain>
    </source>
</reference>
<keyword evidence="1" id="KW-0418">Kinase</keyword>
<dbReference type="AlphaFoldDB" id="A0A239JEZ3"/>
<dbReference type="GO" id="GO:0016301">
    <property type="term" value="F:kinase activity"/>
    <property type="evidence" value="ECO:0007669"/>
    <property type="project" value="UniProtKB-KW"/>
</dbReference>
<organism evidence="1 2">
    <name type="scientific">Ekhidna lutea</name>
    <dbReference type="NCBI Taxonomy" id="447679"/>
    <lineage>
        <taxon>Bacteria</taxon>
        <taxon>Pseudomonadati</taxon>
        <taxon>Bacteroidota</taxon>
        <taxon>Cytophagia</taxon>
        <taxon>Cytophagales</taxon>
        <taxon>Reichenbachiellaceae</taxon>
        <taxon>Ekhidna</taxon>
    </lineage>
</organism>
<dbReference type="InterPro" id="IPR027417">
    <property type="entry name" value="P-loop_NTPase"/>
</dbReference>
<dbReference type="OrthoDB" id="949821at2"/>
<proteinExistence type="predicted"/>
<name>A0A239JEZ3_EKHLU</name>
<keyword evidence="2" id="KW-1185">Reference proteome</keyword>
<dbReference type="PANTHER" id="PTHR10285">
    <property type="entry name" value="URIDINE KINASE"/>
    <property type="match status" value="1"/>
</dbReference>
<evidence type="ECO:0000313" key="2">
    <source>
        <dbReference type="Proteomes" id="UP000198393"/>
    </source>
</evidence>
<dbReference type="RefSeq" id="WP_089356847.1">
    <property type="nucleotide sequence ID" value="NZ_FZPD01000003.1"/>
</dbReference>
<evidence type="ECO:0000313" key="1">
    <source>
        <dbReference type="EMBL" id="SNT04377.1"/>
    </source>
</evidence>
<protein>
    <submittedName>
        <fullName evidence="1">Uridine kinase</fullName>
    </submittedName>
</protein>
<sequence>MASIIGIGGISRSGKSTLAKNLKKRLKPQKVLLIDMDEYVFPERELPQIKDLPNYEVPESIDYDRVIALIKKCESDYDFIIVEGILAFACNELNSHYNLTVFIEISKPKFLKHRMEETRWGKEPDWYVEYVWEAHLKYGRYPYADLTLSGENDLTEKDLNEMAVRATV</sequence>
<dbReference type="EMBL" id="FZPD01000003">
    <property type="protein sequence ID" value="SNT04377.1"/>
    <property type="molecule type" value="Genomic_DNA"/>
</dbReference>
<gene>
    <name evidence="1" type="ORF">SAMN05421640_2136</name>
</gene>
<dbReference type="Gene3D" id="3.40.50.300">
    <property type="entry name" value="P-loop containing nucleotide triphosphate hydrolases"/>
    <property type="match status" value="1"/>
</dbReference>
<dbReference type="Pfam" id="PF13238">
    <property type="entry name" value="AAA_18"/>
    <property type="match status" value="1"/>
</dbReference>